<dbReference type="OrthoDB" id="9779408at2"/>
<comment type="similarity">
    <text evidence="1">Belongs to the aldose epimerase family.</text>
</comment>
<dbReference type="CDD" id="cd09019">
    <property type="entry name" value="galactose_mutarotase_like"/>
    <property type="match status" value="1"/>
</dbReference>
<dbReference type="InterPro" id="IPR011013">
    <property type="entry name" value="Gal_mutarotase_sf_dom"/>
</dbReference>
<evidence type="ECO:0000256" key="3">
    <source>
        <dbReference type="ARBA" id="ARBA00023277"/>
    </source>
</evidence>
<evidence type="ECO:0000256" key="2">
    <source>
        <dbReference type="ARBA" id="ARBA00023235"/>
    </source>
</evidence>
<evidence type="ECO:0000256" key="1">
    <source>
        <dbReference type="ARBA" id="ARBA00006206"/>
    </source>
</evidence>
<dbReference type="AlphaFoldDB" id="C8S169"/>
<organism evidence="4 5">
    <name type="scientific">Rhodobacter ferrooxidans</name>
    <dbReference type="NCBI Taxonomy" id="371731"/>
    <lineage>
        <taxon>Bacteria</taxon>
        <taxon>Pseudomonadati</taxon>
        <taxon>Pseudomonadota</taxon>
        <taxon>Alphaproteobacteria</taxon>
        <taxon>Rhodobacterales</taxon>
        <taxon>Rhodobacter group</taxon>
        <taxon>Rhodobacter</taxon>
    </lineage>
</organism>
<accession>C8S169</accession>
<keyword evidence="3" id="KW-0119">Carbohydrate metabolism</keyword>
<sequence>MVQRITLRAGDLTAHLLTWGAVLQGLWLQGVPYSLTLGSDRLADYQAAMRYHGALIGPVANRLGGAAARVGGILHRFDANQDDRITLHSGKAGTHLKVWDVLEAKPESATLGLQLADGEGGFPGNRRVTARFELTPPATLHLTVQVETDALTLINFANHSYWNLDGTPTWVGHSLRVDAARYLPTHADFLPTGEILATKESPLDFSTLRQITPNQPPLDHCFCLADAPQPLRDVLWLRGRSGVQMTLATTAPGVQVYDGRDARRPGTGPHEGLAIEAQGWPDAPNHPGFPPIELAPGQFWRQDTEWHFNRA</sequence>
<proteinExistence type="inferred from homology"/>
<dbReference type="Proteomes" id="UP000010121">
    <property type="component" value="Unassembled WGS sequence"/>
</dbReference>
<dbReference type="InterPro" id="IPR014718">
    <property type="entry name" value="GH-type_carb-bd"/>
</dbReference>
<dbReference type="SUPFAM" id="SSF74650">
    <property type="entry name" value="Galactose mutarotase-like"/>
    <property type="match status" value="1"/>
</dbReference>
<dbReference type="EC" id="5.1.3.3" evidence="4"/>
<dbReference type="InterPro" id="IPR008183">
    <property type="entry name" value="Aldose_1/G6P_1-epimerase"/>
</dbReference>
<evidence type="ECO:0000313" key="5">
    <source>
        <dbReference type="Proteomes" id="UP000010121"/>
    </source>
</evidence>
<dbReference type="Gene3D" id="2.70.98.10">
    <property type="match status" value="1"/>
</dbReference>
<dbReference type="PANTHER" id="PTHR10091">
    <property type="entry name" value="ALDOSE-1-EPIMERASE"/>
    <property type="match status" value="1"/>
</dbReference>
<reference evidence="4 5" key="1">
    <citation type="submission" date="2009-08" db="EMBL/GenBank/DDBJ databases">
        <title>The draft genome of Rhodobacter sp. SW2.</title>
        <authorList>
            <consortium name="US DOE Joint Genome Institute (JGI-PGF)"/>
            <person name="Lucas S."/>
            <person name="Copeland A."/>
            <person name="Lapidus A."/>
            <person name="Glavina del Rio T."/>
            <person name="Tice H."/>
            <person name="Bruce D."/>
            <person name="Goodwin L."/>
            <person name="Pitluck S."/>
            <person name="Larimer F."/>
            <person name="Land M.L."/>
            <person name="Hauser L."/>
            <person name="Emerson D."/>
        </authorList>
    </citation>
    <scope>NUCLEOTIDE SEQUENCE [LARGE SCALE GENOMIC DNA]</scope>
    <source>
        <strain evidence="4 5">SW2</strain>
    </source>
</reference>
<keyword evidence="2 4" id="KW-0413">Isomerase</keyword>
<keyword evidence="5" id="KW-1185">Reference proteome</keyword>
<dbReference type="GO" id="GO:0004034">
    <property type="term" value="F:aldose 1-epimerase activity"/>
    <property type="evidence" value="ECO:0007669"/>
    <property type="project" value="UniProtKB-EC"/>
</dbReference>
<evidence type="ECO:0000313" key="4">
    <source>
        <dbReference type="EMBL" id="EEW25267.1"/>
    </source>
</evidence>
<dbReference type="eggNOG" id="COG2017">
    <property type="taxonomic scope" value="Bacteria"/>
</dbReference>
<dbReference type="RefSeq" id="WP_008030186.1">
    <property type="nucleotide sequence ID" value="NZ_ACYY01000010.1"/>
</dbReference>
<comment type="caution">
    <text evidence="4">The sequence shown here is derived from an EMBL/GenBank/DDBJ whole genome shotgun (WGS) entry which is preliminary data.</text>
</comment>
<dbReference type="InterPro" id="IPR047215">
    <property type="entry name" value="Galactose_mutarotase-like"/>
</dbReference>
<name>C8S169_9RHOB</name>
<gene>
    <name evidence="4" type="ORF">Rsw2DRAFT_1797</name>
</gene>
<dbReference type="STRING" id="371731.Rsw2DRAFT_1797"/>
<dbReference type="EMBL" id="ACYY01000010">
    <property type="protein sequence ID" value="EEW25267.1"/>
    <property type="molecule type" value="Genomic_DNA"/>
</dbReference>
<dbReference type="PANTHER" id="PTHR10091:SF0">
    <property type="entry name" value="GALACTOSE MUTAROTASE"/>
    <property type="match status" value="1"/>
</dbReference>
<protein>
    <submittedName>
        <fullName evidence="4">Aldose 1-epimerase</fullName>
        <ecNumber evidence="4">5.1.3.3</ecNumber>
    </submittedName>
</protein>
<dbReference type="Pfam" id="PF01263">
    <property type="entry name" value="Aldose_epim"/>
    <property type="match status" value="1"/>
</dbReference>
<dbReference type="GO" id="GO:0030246">
    <property type="term" value="F:carbohydrate binding"/>
    <property type="evidence" value="ECO:0007669"/>
    <property type="project" value="InterPro"/>
</dbReference>
<dbReference type="GO" id="GO:0033499">
    <property type="term" value="P:galactose catabolic process via UDP-galactose, Leloir pathway"/>
    <property type="evidence" value="ECO:0007669"/>
    <property type="project" value="TreeGrafter"/>
</dbReference>
<dbReference type="GO" id="GO:0006006">
    <property type="term" value="P:glucose metabolic process"/>
    <property type="evidence" value="ECO:0007669"/>
    <property type="project" value="TreeGrafter"/>
</dbReference>